<dbReference type="Gene3D" id="3.10.450.40">
    <property type="match status" value="2"/>
</dbReference>
<feature type="region of interest" description="Disordered" evidence="1">
    <location>
        <begin position="1"/>
        <end position="35"/>
    </location>
</feature>
<feature type="compositionally biased region" description="Acidic residues" evidence="1">
    <location>
        <begin position="127"/>
        <end position="143"/>
    </location>
</feature>
<dbReference type="OrthoDB" id="4428160at2"/>
<feature type="domain" description="PepSY" evidence="2">
    <location>
        <begin position="107"/>
        <end position="176"/>
    </location>
</feature>
<feature type="region of interest" description="Disordered" evidence="1">
    <location>
        <begin position="52"/>
        <end position="101"/>
    </location>
</feature>
<evidence type="ECO:0000256" key="1">
    <source>
        <dbReference type="SAM" id="MobiDB-lite"/>
    </source>
</evidence>
<gene>
    <name evidence="3" type="ORF">Csp1_20330</name>
</gene>
<protein>
    <recommendedName>
        <fullName evidence="2">PepSY domain-containing protein</fullName>
    </recommendedName>
</protein>
<proteinExistence type="predicted"/>
<feature type="region of interest" description="Disordered" evidence="1">
    <location>
        <begin position="123"/>
        <end position="147"/>
    </location>
</feature>
<dbReference type="Pfam" id="PF03413">
    <property type="entry name" value="PepSY"/>
    <property type="match status" value="2"/>
</dbReference>
<dbReference type="AlphaFoldDB" id="A0A2Z3YQ02"/>
<dbReference type="InterPro" id="IPR025711">
    <property type="entry name" value="PepSY"/>
</dbReference>
<accession>A0A2Z3YQ02</accession>
<evidence type="ECO:0000313" key="3">
    <source>
        <dbReference type="EMBL" id="AWT26798.1"/>
    </source>
</evidence>
<dbReference type="STRING" id="1737425.GCA_900049755_02039"/>
<reference evidence="4" key="1">
    <citation type="submission" date="2017-11" db="EMBL/GenBank/DDBJ databases">
        <title>Otitis media/interna in a cat caused by the recently described species Corynebacterium provencense.</title>
        <authorList>
            <person name="Kittl S."/>
            <person name="Brodard I."/>
            <person name="Rychener L."/>
            <person name="Jores J."/>
            <person name="Roosje P."/>
            <person name="Gobeli Brawand S."/>
        </authorList>
    </citation>
    <scope>NUCLEOTIDE SEQUENCE [LARGE SCALE GENOMIC DNA]</scope>
    <source>
        <strain evidence="4">17KM38</strain>
    </source>
</reference>
<dbReference type="KEGG" id="cpre:Csp1_20330"/>
<sequence>MRTARPVRSTRSARSTSTAKAAAARTAGRTAGRAATRAALATAAVGLGFAAAGCGSDSSSDAQTTVTVTEQVTTDAAAQSPSTGSSSPASAAASDVPQGASVDAVDATAAMDAALKHRPGTWVVDVDRDDDGDDLDDRDDRDDRDDGRSWEVTVVDADGRGTKIFVDRSSGEITSEREVRLDSLRQQAPSVTAADAAAAAVASRPGELESLELDSDDGRVVWEARIGDGPGEWELWIDPETGEILRTEHDD</sequence>
<dbReference type="EMBL" id="CP024988">
    <property type="protein sequence ID" value="AWT26798.1"/>
    <property type="molecule type" value="Genomic_DNA"/>
</dbReference>
<keyword evidence="4" id="KW-1185">Reference proteome</keyword>
<evidence type="ECO:0000259" key="2">
    <source>
        <dbReference type="Pfam" id="PF03413"/>
    </source>
</evidence>
<name>A0A2Z3YQ02_9CORY</name>
<evidence type="ECO:0000313" key="4">
    <source>
        <dbReference type="Proteomes" id="UP000247696"/>
    </source>
</evidence>
<feature type="domain" description="PepSY" evidence="2">
    <location>
        <begin position="191"/>
        <end position="248"/>
    </location>
</feature>
<dbReference type="Proteomes" id="UP000247696">
    <property type="component" value="Chromosome"/>
</dbReference>
<organism evidence="3 4">
    <name type="scientific">Corynebacterium provencense</name>
    <dbReference type="NCBI Taxonomy" id="1737425"/>
    <lineage>
        <taxon>Bacteria</taxon>
        <taxon>Bacillati</taxon>
        <taxon>Actinomycetota</taxon>
        <taxon>Actinomycetes</taxon>
        <taxon>Mycobacteriales</taxon>
        <taxon>Corynebacteriaceae</taxon>
        <taxon>Corynebacterium</taxon>
    </lineage>
</organism>